<evidence type="ECO:0008006" key="5">
    <source>
        <dbReference type="Google" id="ProtNLM"/>
    </source>
</evidence>
<evidence type="ECO:0000256" key="1">
    <source>
        <dbReference type="SAM" id="MobiDB-lite"/>
    </source>
</evidence>
<evidence type="ECO:0000256" key="2">
    <source>
        <dbReference type="SAM" id="Phobius"/>
    </source>
</evidence>
<keyword evidence="2" id="KW-0812">Transmembrane</keyword>
<dbReference type="AlphaFoldDB" id="A0A1H1T8L6"/>
<gene>
    <name evidence="3" type="ORF">SAMN04489717_3100</name>
</gene>
<evidence type="ECO:0000313" key="3">
    <source>
        <dbReference type="EMBL" id="SDS56508.1"/>
    </source>
</evidence>
<keyword evidence="2" id="KW-1133">Transmembrane helix</keyword>
<organism evidence="3 4">
    <name type="scientific">Actinopolymorpha singaporensis</name>
    <dbReference type="NCBI Taxonomy" id="117157"/>
    <lineage>
        <taxon>Bacteria</taxon>
        <taxon>Bacillati</taxon>
        <taxon>Actinomycetota</taxon>
        <taxon>Actinomycetes</taxon>
        <taxon>Propionibacteriales</taxon>
        <taxon>Actinopolymorphaceae</taxon>
        <taxon>Actinopolymorpha</taxon>
    </lineage>
</organism>
<name>A0A1H1T8L6_9ACTN</name>
<dbReference type="Pfam" id="PF12277">
    <property type="entry name" value="DUF3618"/>
    <property type="match status" value="1"/>
</dbReference>
<accession>A0A1H1T8L6</accession>
<sequence length="108" mass="11190">MSDSTRPALPDQRAASNGSRRAHSGPRTAAQIEADLAATRDSLANTVDVLSARVQPKALAGRVSAKAKSFVVNPDGSPRTERLLTIGGGVAGAVGALTLLRYLVRKRG</sequence>
<keyword evidence="2" id="KW-0472">Membrane</keyword>
<feature type="region of interest" description="Disordered" evidence="1">
    <location>
        <begin position="1"/>
        <end position="28"/>
    </location>
</feature>
<dbReference type="EMBL" id="LT629732">
    <property type="protein sequence ID" value="SDS56508.1"/>
    <property type="molecule type" value="Genomic_DNA"/>
</dbReference>
<dbReference type="Proteomes" id="UP000198983">
    <property type="component" value="Chromosome I"/>
</dbReference>
<dbReference type="OrthoDB" id="5149496at2"/>
<reference evidence="3 4" key="1">
    <citation type="submission" date="2016-10" db="EMBL/GenBank/DDBJ databases">
        <authorList>
            <person name="de Groot N.N."/>
        </authorList>
    </citation>
    <scope>NUCLEOTIDE SEQUENCE [LARGE SCALE GENOMIC DNA]</scope>
    <source>
        <strain evidence="3 4">DSM 22024</strain>
    </source>
</reference>
<keyword evidence="4" id="KW-1185">Reference proteome</keyword>
<protein>
    <recommendedName>
        <fullName evidence="5">DUF3618 domain-containing protein</fullName>
    </recommendedName>
</protein>
<evidence type="ECO:0000313" key="4">
    <source>
        <dbReference type="Proteomes" id="UP000198983"/>
    </source>
</evidence>
<dbReference type="InterPro" id="IPR022062">
    <property type="entry name" value="DUF3618"/>
</dbReference>
<proteinExistence type="predicted"/>
<dbReference type="RefSeq" id="WP_092654375.1">
    <property type="nucleotide sequence ID" value="NZ_LT629732.1"/>
</dbReference>
<feature type="transmembrane region" description="Helical" evidence="2">
    <location>
        <begin position="83"/>
        <end position="104"/>
    </location>
</feature>
<dbReference type="STRING" id="117157.SAMN04489717_3100"/>